<dbReference type="InterPro" id="IPR059117">
    <property type="entry name" value="APS_kinase_dom"/>
</dbReference>
<keyword evidence="5 6" id="KW-0067">ATP-binding</keyword>
<dbReference type="UniPathway" id="UPA00140">
    <property type="reaction ID" value="UER00205"/>
</dbReference>
<evidence type="ECO:0000256" key="4">
    <source>
        <dbReference type="ARBA" id="ARBA00022741"/>
    </source>
</evidence>
<organism evidence="8 9">
    <name type="scientific">Niastella populi</name>
    <dbReference type="NCBI Taxonomy" id="550983"/>
    <lineage>
        <taxon>Bacteria</taxon>
        <taxon>Pseudomonadati</taxon>
        <taxon>Bacteroidota</taxon>
        <taxon>Chitinophagia</taxon>
        <taxon>Chitinophagales</taxon>
        <taxon>Chitinophagaceae</taxon>
        <taxon>Niastella</taxon>
    </lineage>
</organism>
<evidence type="ECO:0000313" key="8">
    <source>
        <dbReference type="EMBL" id="OQP45725.1"/>
    </source>
</evidence>
<proteinExistence type="inferred from homology"/>
<comment type="pathway">
    <text evidence="6">Sulfur metabolism; hydrogen sulfide biosynthesis; sulfite from sulfate: step 2/3.</text>
</comment>
<dbReference type="PANTHER" id="PTHR42700:SF1">
    <property type="entry name" value="SULFATE ADENYLYLTRANSFERASE"/>
    <property type="match status" value="1"/>
</dbReference>
<keyword evidence="4 6" id="KW-0547">Nucleotide-binding</keyword>
<dbReference type="GO" id="GO:0070814">
    <property type="term" value="P:hydrogen sulfide biosynthetic process"/>
    <property type="evidence" value="ECO:0007669"/>
    <property type="project" value="UniProtKB-UniPathway"/>
</dbReference>
<dbReference type="GO" id="GO:0004781">
    <property type="term" value="F:sulfate adenylyltransferase (ATP) activity"/>
    <property type="evidence" value="ECO:0007669"/>
    <property type="project" value="TreeGrafter"/>
</dbReference>
<sequence length="186" mass="20937">MRQATIIQLTGLSGAGKTTLAQGVKHLLEKDALKVVIIDGDVYRKTLCKDLGFSKEDRMENIRRLGAAAFSFKDQADIIMIAAINPFEETRNELKEKYDTRTVWVKCNMPVLIERDTKGLYKRALLHDKHPDKLFNLTGINDIYEIPVSPDLVIDTSTATPGQCIRQLYEFLILPGVSYFHRPAGG</sequence>
<evidence type="ECO:0000256" key="2">
    <source>
        <dbReference type="ARBA" id="ARBA00012121"/>
    </source>
</evidence>
<dbReference type="InterPro" id="IPR002891">
    <property type="entry name" value="APS"/>
</dbReference>
<evidence type="ECO:0000256" key="1">
    <source>
        <dbReference type="ARBA" id="ARBA00001823"/>
    </source>
</evidence>
<feature type="domain" description="APS kinase" evidence="7">
    <location>
        <begin position="4"/>
        <end position="155"/>
    </location>
</feature>
<evidence type="ECO:0000259" key="7">
    <source>
        <dbReference type="Pfam" id="PF01583"/>
    </source>
</evidence>
<dbReference type="GO" id="GO:0010134">
    <property type="term" value="P:sulfate assimilation via adenylyl sulfate reduction"/>
    <property type="evidence" value="ECO:0007669"/>
    <property type="project" value="TreeGrafter"/>
</dbReference>
<dbReference type="AlphaFoldDB" id="A0A1V9EIL2"/>
<comment type="caution">
    <text evidence="8">The sequence shown here is derived from an EMBL/GenBank/DDBJ whole genome shotgun (WGS) entry which is preliminary data.</text>
</comment>
<protein>
    <recommendedName>
        <fullName evidence="2 6">Adenylyl-sulfate kinase</fullName>
        <ecNumber evidence="2 6">2.7.1.25</ecNumber>
    </recommendedName>
</protein>
<dbReference type="InterPro" id="IPR027417">
    <property type="entry name" value="P-loop_NTPase"/>
</dbReference>
<keyword evidence="3 6" id="KW-0808">Transferase</keyword>
<reference evidence="9" key="1">
    <citation type="submission" date="2016-04" db="EMBL/GenBank/DDBJ databases">
        <authorList>
            <person name="Chen L."/>
            <person name="Zhuang W."/>
            <person name="Wang G."/>
        </authorList>
    </citation>
    <scope>NUCLEOTIDE SEQUENCE [LARGE SCALE GENOMIC DNA]</scope>
    <source>
        <strain evidence="9">208</strain>
    </source>
</reference>
<gene>
    <name evidence="8" type="ORF">A4R26_09525</name>
</gene>
<dbReference type="InterPro" id="IPR050512">
    <property type="entry name" value="Sulf_AdTrans/APS_kinase"/>
</dbReference>
<dbReference type="OrthoDB" id="9804504at2"/>
<dbReference type="GO" id="GO:0005524">
    <property type="term" value="F:ATP binding"/>
    <property type="evidence" value="ECO:0007669"/>
    <property type="project" value="UniProtKB-KW"/>
</dbReference>
<dbReference type="SUPFAM" id="SSF52540">
    <property type="entry name" value="P-loop containing nucleoside triphosphate hydrolases"/>
    <property type="match status" value="1"/>
</dbReference>
<comment type="catalytic activity">
    <reaction evidence="1 6">
        <text>adenosine 5'-phosphosulfate + ATP = 3'-phosphoadenylyl sulfate + ADP + H(+)</text>
        <dbReference type="Rhea" id="RHEA:24152"/>
        <dbReference type="ChEBI" id="CHEBI:15378"/>
        <dbReference type="ChEBI" id="CHEBI:30616"/>
        <dbReference type="ChEBI" id="CHEBI:58243"/>
        <dbReference type="ChEBI" id="CHEBI:58339"/>
        <dbReference type="ChEBI" id="CHEBI:456216"/>
        <dbReference type="EC" id="2.7.1.25"/>
    </reaction>
</comment>
<dbReference type="RefSeq" id="WP_081171442.1">
    <property type="nucleotide sequence ID" value="NZ_LWBP01000254.1"/>
</dbReference>
<dbReference type="EMBL" id="LWBP01000254">
    <property type="protein sequence ID" value="OQP45725.1"/>
    <property type="molecule type" value="Genomic_DNA"/>
</dbReference>
<evidence type="ECO:0000313" key="9">
    <source>
        <dbReference type="Proteomes" id="UP000192276"/>
    </source>
</evidence>
<evidence type="ECO:0000256" key="6">
    <source>
        <dbReference type="RuleBase" id="RU004347"/>
    </source>
</evidence>
<dbReference type="GO" id="GO:0005737">
    <property type="term" value="C:cytoplasm"/>
    <property type="evidence" value="ECO:0007669"/>
    <property type="project" value="TreeGrafter"/>
</dbReference>
<dbReference type="NCBIfam" id="TIGR00455">
    <property type="entry name" value="apsK"/>
    <property type="match status" value="1"/>
</dbReference>
<comment type="similarity">
    <text evidence="6">Belongs to the APS kinase family.</text>
</comment>
<evidence type="ECO:0000256" key="5">
    <source>
        <dbReference type="ARBA" id="ARBA00022840"/>
    </source>
</evidence>
<dbReference type="GO" id="GO:0004020">
    <property type="term" value="F:adenylylsulfate kinase activity"/>
    <property type="evidence" value="ECO:0007669"/>
    <property type="project" value="UniProtKB-EC"/>
</dbReference>
<dbReference type="Proteomes" id="UP000192276">
    <property type="component" value="Unassembled WGS sequence"/>
</dbReference>
<keyword evidence="9" id="KW-1185">Reference proteome</keyword>
<dbReference type="STRING" id="550983.A4R26_09525"/>
<dbReference type="EC" id="2.7.1.25" evidence="2 6"/>
<name>A0A1V9EIL2_9BACT</name>
<dbReference type="PANTHER" id="PTHR42700">
    <property type="entry name" value="SULFATE ADENYLYLTRANSFERASE"/>
    <property type="match status" value="1"/>
</dbReference>
<dbReference type="GO" id="GO:0019379">
    <property type="term" value="P:sulfate assimilation, phosphoadenylyl sulfate reduction by phosphoadenylyl-sulfate reductase (thioredoxin)"/>
    <property type="evidence" value="ECO:0007669"/>
    <property type="project" value="TreeGrafter"/>
</dbReference>
<evidence type="ECO:0000256" key="3">
    <source>
        <dbReference type="ARBA" id="ARBA00022679"/>
    </source>
</evidence>
<keyword evidence="6 8" id="KW-0418">Kinase</keyword>
<accession>A0A1V9EIL2</accession>
<dbReference type="Pfam" id="PF01583">
    <property type="entry name" value="APS_kinase"/>
    <property type="match status" value="1"/>
</dbReference>
<dbReference type="CDD" id="cd02027">
    <property type="entry name" value="APSK"/>
    <property type="match status" value="1"/>
</dbReference>
<comment type="function">
    <text evidence="6">Catalyzes the synthesis of activated sulfate.</text>
</comment>
<dbReference type="Gene3D" id="3.40.50.300">
    <property type="entry name" value="P-loop containing nucleotide triphosphate hydrolases"/>
    <property type="match status" value="1"/>
</dbReference>